<dbReference type="EMBL" id="UINC01065495">
    <property type="protein sequence ID" value="SVB95227.1"/>
    <property type="molecule type" value="Genomic_DNA"/>
</dbReference>
<dbReference type="SUPFAM" id="SSF103088">
    <property type="entry name" value="OmpA-like"/>
    <property type="match status" value="1"/>
</dbReference>
<evidence type="ECO:0000256" key="2">
    <source>
        <dbReference type="ARBA" id="ARBA00008914"/>
    </source>
</evidence>
<evidence type="ECO:0000256" key="4">
    <source>
        <dbReference type="ARBA" id="ARBA00022692"/>
    </source>
</evidence>
<evidence type="ECO:0000256" key="7">
    <source>
        <dbReference type="SAM" id="Phobius"/>
    </source>
</evidence>
<dbReference type="PROSITE" id="PS51123">
    <property type="entry name" value="OMPA_2"/>
    <property type="match status" value="1"/>
</dbReference>
<evidence type="ECO:0000259" key="8">
    <source>
        <dbReference type="PROSITE" id="PS51123"/>
    </source>
</evidence>
<evidence type="ECO:0000256" key="6">
    <source>
        <dbReference type="ARBA" id="ARBA00023136"/>
    </source>
</evidence>
<feature type="transmembrane region" description="Helical" evidence="7">
    <location>
        <begin position="20"/>
        <end position="41"/>
    </location>
</feature>
<dbReference type="InterPro" id="IPR050330">
    <property type="entry name" value="Bact_OuterMem_StrucFunc"/>
</dbReference>
<keyword evidence="4 7" id="KW-0812">Transmembrane</keyword>
<dbReference type="Pfam" id="PF13677">
    <property type="entry name" value="MotB_plug"/>
    <property type="match status" value="1"/>
</dbReference>
<keyword evidence="3" id="KW-1003">Cell membrane</keyword>
<keyword evidence="6 7" id="KW-0472">Membrane</keyword>
<protein>
    <recommendedName>
        <fullName evidence="8">OmpA-like domain-containing protein</fullName>
    </recommendedName>
</protein>
<dbReference type="PANTHER" id="PTHR30329">
    <property type="entry name" value="STATOR ELEMENT OF FLAGELLAR MOTOR COMPLEX"/>
    <property type="match status" value="1"/>
</dbReference>
<dbReference type="InterPro" id="IPR006665">
    <property type="entry name" value="OmpA-like"/>
</dbReference>
<sequence length="336" mass="38186">MADETCPLCEGEGKGLPGYYSTMADMFTLLFAFFVLMFSLATMDPAKLSDLGGDDKGSSPEEIKEMVEEVKKEMEELKEQGITDIDDQPIEEYMDSLIQKIIDENKPAPKLYEIEGDLAEIIEEMELDSSEANMTRDVRGTAIELYGDFSFETLSAEMKPQMKQFLDSVVDSFMTRSSDKHQIIVEGHSDNEPIPLKPKKYREKYPSNWELSSARASAVVRYLIDKRVNPARLVAHGYADRWPADMTWADMRRGYVQKPIGDNITIETGRSGVPEYQGVGMNRSGIPLENIYMDTIIDSLNSTIELKAKNRRIKIIFTQQDYVDGTTPYKTPEKFR</sequence>
<accession>A0A382I7M7</accession>
<feature type="domain" description="OmpA-like" evidence="8">
    <location>
        <begin position="138"/>
        <end position="321"/>
    </location>
</feature>
<keyword evidence="5 7" id="KW-1133">Transmembrane helix</keyword>
<dbReference type="CDD" id="cd07185">
    <property type="entry name" value="OmpA_C-like"/>
    <property type="match status" value="1"/>
</dbReference>
<organism evidence="9">
    <name type="scientific">marine metagenome</name>
    <dbReference type="NCBI Taxonomy" id="408172"/>
    <lineage>
        <taxon>unclassified sequences</taxon>
        <taxon>metagenomes</taxon>
        <taxon>ecological metagenomes</taxon>
    </lineage>
</organism>
<dbReference type="Pfam" id="PF00691">
    <property type="entry name" value="OmpA"/>
    <property type="match status" value="1"/>
</dbReference>
<dbReference type="Gene3D" id="3.30.1330.60">
    <property type="entry name" value="OmpA-like domain"/>
    <property type="match status" value="1"/>
</dbReference>
<evidence type="ECO:0000256" key="3">
    <source>
        <dbReference type="ARBA" id="ARBA00022475"/>
    </source>
</evidence>
<name>A0A382I7M7_9ZZZZ</name>
<evidence type="ECO:0000313" key="9">
    <source>
        <dbReference type="EMBL" id="SVB95227.1"/>
    </source>
</evidence>
<dbReference type="AlphaFoldDB" id="A0A382I7M7"/>
<dbReference type="InterPro" id="IPR025713">
    <property type="entry name" value="MotB-like_N_dom"/>
</dbReference>
<dbReference type="GO" id="GO:0005886">
    <property type="term" value="C:plasma membrane"/>
    <property type="evidence" value="ECO:0007669"/>
    <property type="project" value="UniProtKB-SubCell"/>
</dbReference>
<evidence type="ECO:0000256" key="5">
    <source>
        <dbReference type="ARBA" id="ARBA00022989"/>
    </source>
</evidence>
<comment type="subcellular location">
    <subcellularLocation>
        <location evidence="1">Cell membrane</location>
        <topology evidence="1">Single-pass membrane protein</topology>
    </subcellularLocation>
</comment>
<dbReference type="InterPro" id="IPR036737">
    <property type="entry name" value="OmpA-like_sf"/>
</dbReference>
<comment type="similarity">
    <text evidence="2">Belongs to the MotB family.</text>
</comment>
<proteinExistence type="inferred from homology"/>
<dbReference type="PANTHER" id="PTHR30329:SF21">
    <property type="entry name" value="LIPOPROTEIN YIAD-RELATED"/>
    <property type="match status" value="1"/>
</dbReference>
<reference evidence="9" key="1">
    <citation type="submission" date="2018-05" db="EMBL/GenBank/DDBJ databases">
        <authorList>
            <person name="Lanie J.A."/>
            <person name="Ng W.-L."/>
            <person name="Kazmierczak K.M."/>
            <person name="Andrzejewski T.M."/>
            <person name="Davidsen T.M."/>
            <person name="Wayne K.J."/>
            <person name="Tettelin H."/>
            <person name="Glass J.I."/>
            <person name="Rusch D."/>
            <person name="Podicherti R."/>
            <person name="Tsui H.-C.T."/>
            <person name="Winkler M.E."/>
        </authorList>
    </citation>
    <scope>NUCLEOTIDE SEQUENCE</scope>
</reference>
<evidence type="ECO:0000256" key="1">
    <source>
        <dbReference type="ARBA" id="ARBA00004162"/>
    </source>
</evidence>
<gene>
    <name evidence="9" type="ORF">METZ01_LOCUS248081</name>
</gene>